<evidence type="ECO:0000256" key="6">
    <source>
        <dbReference type="RuleBase" id="RU000363"/>
    </source>
</evidence>
<accession>A0A9P9AHM8</accession>
<keyword evidence="4" id="KW-0560">Oxidoreductase</keyword>
<dbReference type="Gene3D" id="3.40.50.720">
    <property type="entry name" value="NAD(P)-binding Rossmann-like Domain"/>
    <property type="match status" value="1"/>
</dbReference>
<gene>
    <name evidence="8" type="ORF">B0T10DRAFT_590797</name>
</gene>
<reference evidence="8 9" key="1">
    <citation type="journal article" date="2021" name="Nat. Commun.">
        <title>Genetic determinants of endophytism in the Arabidopsis root mycobiome.</title>
        <authorList>
            <person name="Mesny F."/>
            <person name="Miyauchi S."/>
            <person name="Thiergart T."/>
            <person name="Pickel B."/>
            <person name="Atanasova L."/>
            <person name="Karlsson M."/>
            <person name="Huettel B."/>
            <person name="Barry K.W."/>
            <person name="Haridas S."/>
            <person name="Chen C."/>
            <person name="Bauer D."/>
            <person name="Andreopoulos W."/>
            <person name="Pangilinan J."/>
            <person name="LaButti K."/>
            <person name="Riley R."/>
            <person name="Lipzen A."/>
            <person name="Clum A."/>
            <person name="Drula E."/>
            <person name="Henrissat B."/>
            <person name="Kohler A."/>
            <person name="Grigoriev I.V."/>
            <person name="Martin F.M."/>
            <person name="Hacquard S."/>
        </authorList>
    </citation>
    <scope>NUCLEOTIDE SEQUENCE [LARGE SCALE GENOMIC DNA]</scope>
    <source>
        <strain evidence="8 9">MPI-CAGE-CH-0241</strain>
    </source>
</reference>
<organism evidence="8 9">
    <name type="scientific">Thelonectria olida</name>
    <dbReference type="NCBI Taxonomy" id="1576542"/>
    <lineage>
        <taxon>Eukaryota</taxon>
        <taxon>Fungi</taxon>
        <taxon>Dikarya</taxon>
        <taxon>Ascomycota</taxon>
        <taxon>Pezizomycotina</taxon>
        <taxon>Sordariomycetes</taxon>
        <taxon>Hypocreomycetidae</taxon>
        <taxon>Hypocreales</taxon>
        <taxon>Nectriaceae</taxon>
        <taxon>Thelonectria</taxon>
    </lineage>
</organism>
<dbReference type="PANTHER" id="PTHR42879:SF2">
    <property type="entry name" value="3-OXOACYL-[ACYL-CARRIER-PROTEIN] REDUCTASE FABG"/>
    <property type="match status" value="1"/>
</dbReference>
<dbReference type="AlphaFoldDB" id="A0A9P9AHM8"/>
<comment type="similarity">
    <text evidence="1 6">Belongs to the short-chain dehydrogenases/reductases (SDR) family.</text>
</comment>
<keyword evidence="3" id="KW-0521">NADP</keyword>
<dbReference type="CDD" id="cd05233">
    <property type="entry name" value="SDR_c"/>
    <property type="match status" value="1"/>
</dbReference>
<evidence type="ECO:0000313" key="8">
    <source>
        <dbReference type="EMBL" id="KAH6871603.1"/>
    </source>
</evidence>
<evidence type="ECO:0000256" key="1">
    <source>
        <dbReference type="ARBA" id="ARBA00006484"/>
    </source>
</evidence>
<dbReference type="SUPFAM" id="SSF51735">
    <property type="entry name" value="NAD(P)-binding Rossmann-fold domains"/>
    <property type="match status" value="1"/>
</dbReference>
<dbReference type="Pfam" id="PF00106">
    <property type="entry name" value="adh_short"/>
    <property type="match status" value="1"/>
</dbReference>
<dbReference type="OrthoDB" id="47007at2759"/>
<evidence type="ECO:0000256" key="2">
    <source>
        <dbReference type="ARBA" id="ARBA00012948"/>
    </source>
</evidence>
<proteinExistence type="inferred from homology"/>
<dbReference type="InterPro" id="IPR057326">
    <property type="entry name" value="KR_dom"/>
</dbReference>
<dbReference type="PANTHER" id="PTHR42879">
    <property type="entry name" value="3-OXOACYL-(ACYL-CARRIER-PROTEIN) REDUCTASE"/>
    <property type="match status" value="1"/>
</dbReference>
<evidence type="ECO:0000256" key="5">
    <source>
        <dbReference type="ARBA" id="ARBA00048508"/>
    </source>
</evidence>
<evidence type="ECO:0000259" key="7">
    <source>
        <dbReference type="SMART" id="SM00822"/>
    </source>
</evidence>
<dbReference type="InterPro" id="IPR036291">
    <property type="entry name" value="NAD(P)-bd_dom_sf"/>
</dbReference>
<protein>
    <recommendedName>
        <fullName evidence="2">3-oxoacyl-[acyl-carrier-protein] reductase</fullName>
        <ecNumber evidence="2">1.1.1.100</ecNumber>
    </recommendedName>
</protein>
<dbReference type="PRINTS" id="PR00080">
    <property type="entry name" value="SDRFAMILY"/>
</dbReference>
<dbReference type="Proteomes" id="UP000777438">
    <property type="component" value="Unassembled WGS sequence"/>
</dbReference>
<feature type="domain" description="Ketoreductase" evidence="7">
    <location>
        <begin position="4"/>
        <end position="202"/>
    </location>
</feature>
<sequence length="245" mass="25966">MSDGVVLVTGSTTGIGRGIAEHLARTGWKVVVSGRRKKEGDAVVAGIRSEGGEAVFIEADLGSKEAIDELHKKAIATWGRLDAAVNNAGINNDQAKFADLNGEKFQQMIDINVLAVFWSMQLQIKHMLQQKGGRIVNIASTAGQRSTILSGSYAATEHAVIGMTKTAGVEYAAEGICINAVAPGCVKTQFLDQALSLGWSEETIRDLFPIKRLAEPLDIAKAVKFLLDSPYAVGSVVTVDGGHCS</sequence>
<keyword evidence="9" id="KW-1185">Reference proteome</keyword>
<evidence type="ECO:0000313" key="9">
    <source>
        <dbReference type="Proteomes" id="UP000777438"/>
    </source>
</evidence>
<dbReference type="GO" id="GO:0004316">
    <property type="term" value="F:3-oxoacyl-[acyl-carrier-protein] reductase (NADPH) activity"/>
    <property type="evidence" value="ECO:0007669"/>
    <property type="project" value="UniProtKB-EC"/>
</dbReference>
<dbReference type="FunFam" id="3.40.50.720:FF:000084">
    <property type="entry name" value="Short-chain dehydrogenase reductase"/>
    <property type="match status" value="1"/>
</dbReference>
<dbReference type="SMART" id="SM00822">
    <property type="entry name" value="PKS_KR"/>
    <property type="match status" value="1"/>
</dbReference>
<dbReference type="EC" id="1.1.1.100" evidence="2"/>
<dbReference type="PRINTS" id="PR00081">
    <property type="entry name" value="GDHRDH"/>
</dbReference>
<comment type="caution">
    <text evidence="8">The sequence shown here is derived from an EMBL/GenBank/DDBJ whole genome shotgun (WGS) entry which is preliminary data.</text>
</comment>
<dbReference type="InterPro" id="IPR050259">
    <property type="entry name" value="SDR"/>
</dbReference>
<comment type="catalytic activity">
    <reaction evidence="5">
        <text>a (3R)-hydroxyacyl-[ACP] + NADP(+) = a 3-oxoacyl-[ACP] + NADPH + H(+)</text>
        <dbReference type="Rhea" id="RHEA:17397"/>
        <dbReference type="Rhea" id="RHEA-COMP:9916"/>
        <dbReference type="Rhea" id="RHEA-COMP:9945"/>
        <dbReference type="ChEBI" id="CHEBI:15378"/>
        <dbReference type="ChEBI" id="CHEBI:57783"/>
        <dbReference type="ChEBI" id="CHEBI:58349"/>
        <dbReference type="ChEBI" id="CHEBI:78776"/>
        <dbReference type="ChEBI" id="CHEBI:78827"/>
        <dbReference type="EC" id="1.1.1.100"/>
    </reaction>
</comment>
<dbReference type="InterPro" id="IPR002347">
    <property type="entry name" value="SDR_fam"/>
</dbReference>
<evidence type="ECO:0000256" key="3">
    <source>
        <dbReference type="ARBA" id="ARBA00022857"/>
    </source>
</evidence>
<dbReference type="EMBL" id="JAGPYM010000052">
    <property type="protein sequence ID" value="KAH6871603.1"/>
    <property type="molecule type" value="Genomic_DNA"/>
</dbReference>
<evidence type="ECO:0000256" key="4">
    <source>
        <dbReference type="ARBA" id="ARBA00023002"/>
    </source>
</evidence>
<name>A0A9P9AHM8_9HYPO</name>